<evidence type="ECO:0000313" key="6">
    <source>
        <dbReference type="Proteomes" id="UP001202281"/>
    </source>
</evidence>
<dbReference type="Gene3D" id="1.10.10.10">
    <property type="entry name" value="Winged helix-like DNA-binding domain superfamily/Winged helix DNA-binding domain"/>
    <property type="match status" value="1"/>
</dbReference>
<keyword evidence="2 5" id="KW-0238">DNA-binding</keyword>
<keyword evidence="6" id="KW-1185">Reference proteome</keyword>
<dbReference type="InterPro" id="IPR055166">
    <property type="entry name" value="Transc_reg_Sar_Rot_HTH"/>
</dbReference>
<organism evidence="5 6">
    <name type="scientific">Novosphingobium beihaiensis</name>
    <dbReference type="NCBI Taxonomy" id="2930389"/>
    <lineage>
        <taxon>Bacteria</taxon>
        <taxon>Pseudomonadati</taxon>
        <taxon>Pseudomonadota</taxon>
        <taxon>Alphaproteobacteria</taxon>
        <taxon>Sphingomonadales</taxon>
        <taxon>Sphingomonadaceae</taxon>
        <taxon>Novosphingobium</taxon>
    </lineage>
</organism>
<reference evidence="5 6" key="1">
    <citation type="submission" date="2022-04" db="EMBL/GenBank/DDBJ databases">
        <title>Identification of a novel bacterium isolated from mangrove sediments.</title>
        <authorList>
            <person name="Pan X."/>
        </authorList>
    </citation>
    <scope>NUCLEOTIDE SEQUENCE [LARGE SCALE GENOMIC DNA]</scope>
    <source>
        <strain evidence="5 6">B2638</strain>
    </source>
</reference>
<keyword evidence="1" id="KW-0805">Transcription regulation</keyword>
<evidence type="ECO:0000313" key="5">
    <source>
        <dbReference type="EMBL" id="MCJ2185490.1"/>
    </source>
</evidence>
<evidence type="ECO:0000256" key="1">
    <source>
        <dbReference type="ARBA" id="ARBA00023015"/>
    </source>
</evidence>
<dbReference type="SUPFAM" id="SSF46785">
    <property type="entry name" value="Winged helix' DNA-binding domain"/>
    <property type="match status" value="1"/>
</dbReference>
<dbReference type="Proteomes" id="UP001202281">
    <property type="component" value="Unassembled WGS sequence"/>
</dbReference>
<evidence type="ECO:0000256" key="2">
    <source>
        <dbReference type="ARBA" id="ARBA00023125"/>
    </source>
</evidence>
<sequence length="195" mass="22630">MTTRRIRDLTDELNELIARIEIARDPDDPADPQLPFPTIDDWLETAQDLYDMRRQREKIFGSQQLFGEPTWDILLDLFIAELKNTRMQTTSVCIGAQVPQTTALRWITLLEKEGLVHRYRDKTDTRRVFIQLTDRALRKMVQIFYDRCFTAASQKKAILPKLAKLPCGSGTHDDARDAIMNDVIAQIRGKRQNLN</sequence>
<comment type="caution">
    <text evidence="5">The sequence shown here is derived from an EMBL/GenBank/DDBJ whole genome shotgun (WGS) entry which is preliminary data.</text>
</comment>
<dbReference type="GO" id="GO:0003677">
    <property type="term" value="F:DNA binding"/>
    <property type="evidence" value="ECO:0007669"/>
    <property type="project" value="UniProtKB-KW"/>
</dbReference>
<dbReference type="Pfam" id="PF22381">
    <property type="entry name" value="Staph_reg_Sar_Rot"/>
    <property type="match status" value="1"/>
</dbReference>
<keyword evidence="3" id="KW-0804">Transcription</keyword>
<evidence type="ECO:0000256" key="3">
    <source>
        <dbReference type="ARBA" id="ARBA00023163"/>
    </source>
</evidence>
<proteinExistence type="predicted"/>
<evidence type="ECO:0000259" key="4">
    <source>
        <dbReference type="Pfam" id="PF22381"/>
    </source>
</evidence>
<protein>
    <submittedName>
        <fullName evidence="5">Winged helix DNA-binding protein</fullName>
    </submittedName>
</protein>
<feature type="domain" description="Transcriptional regulator SarA/SarZ/Rot-like helix-turn-helix" evidence="4">
    <location>
        <begin position="83"/>
        <end position="140"/>
    </location>
</feature>
<dbReference type="RefSeq" id="WP_243917298.1">
    <property type="nucleotide sequence ID" value="NZ_JALHLG010000003.1"/>
</dbReference>
<dbReference type="EMBL" id="JALHLG010000003">
    <property type="protein sequence ID" value="MCJ2185490.1"/>
    <property type="molecule type" value="Genomic_DNA"/>
</dbReference>
<dbReference type="InterPro" id="IPR036390">
    <property type="entry name" value="WH_DNA-bd_sf"/>
</dbReference>
<dbReference type="InterPro" id="IPR036388">
    <property type="entry name" value="WH-like_DNA-bd_sf"/>
</dbReference>
<accession>A0ABT0BKI8</accession>
<name>A0ABT0BKI8_9SPHN</name>
<gene>
    <name evidence="5" type="ORF">MTR66_01545</name>
</gene>